<accession>A0A140NHV6</accession>
<evidence type="ECO:0000313" key="4">
    <source>
        <dbReference type="EMBL" id="AFH92443.1"/>
    </source>
</evidence>
<dbReference type="RefSeq" id="WP_014656301.1">
    <property type="nucleotide sequence ID" value="NC_017731.1"/>
</dbReference>
<dbReference type="Gene3D" id="3.50.50.60">
    <property type="entry name" value="FAD/NAD(P)-binding domain"/>
    <property type="match status" value="1"/>
</dbReference>
<evidence type="ECO:0000313" key="5">
    <source>
        <dbReference type="Proteomes" id="UP000005012"/>
    </source>
</evidence>
<dbReference type="SUPFAM" id="SSF51905">
    <property type="entry name" value="FAD/NAD(P)-binding domain"/>
    <property type="match status" value="1"/>
</dbReference>
<protein>
    <submittedName>
        <fullName evidence="4">FAD-dependent pyridine nucleotide-disulfide oxidoreductase</fullName>
    </submittedName>
</protein>
<dbReference type="Pfam" id="PF13454">
    <property type="entry name" value="NAD_binding_9"/>
    <property type="match status" value="1"/>
</dbReference>
<dbReference type="EMBL" id="CP003488">
    <property type="protein sequence ID" value="AFH92443.1"/>
    <property type="molecule type" value="Genomic_DNA"/>
</dbReference>
<name>A0A140NHV6_PROSM</name>
<dbReference type="GeneID" id="93518715"/>
<dbReference type="InterPro" id="IPR036188">
    <property type="entry name" value="FAD/NAD-bd_sf"/>
</dbReference>
<evidence type="ECO:0000256" key="2">
    <source>
        <dbReference type="ARBA" id="ARBA00023002"/>
    </source>
</evidence>
<dbReference type="AlphaFoldDB" id="A0A140NHV6"/>
<dbReference type="HOGENOM" id="CLU_044076_0_0_6"/>
<feature type="domain" description="FAD-dependent urate hydroxylase HpyO/Asp monooxygenase CreE-like FAD/NAD(P)-binding" evidence="3">
    <location>
        <begin position="43"/>
        <end position="185"/>
    </location>
</feature>
<proteinExistence type="predicted"/>
<dbReference type="InterPro" id="IPR050097">
    <property type="entry name" value="Ferredoxin-NADP_redctase_2"/>
</dbReference>
<reference evidence="4 5" key="1">
    <citation type="journal article" date="2012" name="J. Bacteriol.">
        <title>Complete Genome Sequence of Providencia stuartii Clinical Isolate MRSN 2154.</title>
        <authorList>
            <person name="Clifford R.J."/>
            <person name="Hang J."/>
            <person name="Riley M.C."/>
            <person name="Onmus-Leone F."/>
            <person name="Kuschner R.A."/>
            <person name="Lesho E.P."/>
            <person name="Waterman P.E."/>
        </authorList>
    </citation>
    <scope>NUCLEOTIDE SEQUENCE [LARGE SCALE GENOMIC DNA]</scope>
    <source>
        <strain evidence="4 5">MRSN 2154</strain>
    </source>
</reference>
<dbReference type="PATRIC" id="fig|1157951.4.peg.545"/>
<dbReference type="GO" id="GO:0016491">
    <property type="term" value="F:oxidoreductase activity"/>
    <property type="evidence" value="ECO:0007669"/>
    <property type="project" value="UniProtKB-KW"/>
</dbReference>
<evidence type="ECO:0000259" key="3">
    <source>
        <dbReference type="Pfam" id="PF13454"/>
    </source>
</evidence>
<dbReference type="OrthoDB" id="8671611at2"/>
<keyword evidence="2" id="KW-0560">Oxidoreductase</keyword>
<evidence type="ECO:0000256" key="1">
    <source>
        <dbReference type="ARBA" id="ARBA00022630"/>
    </source>
</evidence>
<keyword evidence="1" id="KW-0285">Flavoprotein</keyword>
<organism evidence="4 5">
    <name type="scientific">Providencia stuartii (strain MRSN 2154)</name>
    <dbReference type="NCBI Taxonomy" id="1157951"/>
    <lineage>
        <taxon>Bacteria</taxon>
        <taxon>Pseudomonadati</taxon>
        <taxon>Pseudomonadota</taxon>
        <taxon>Gammaproteobacteria</taxon>
        <taxon>Enterobacterales</taxon>
        <taxon>Morganellaceae</taxon>
        <taxon>Providencia</taxon>
    </lineage>
</organism>
<dbReference type="InterPro" id="IPR038732">
    <property type="entry name" value="HpyO/CreE_NAD-binding"/>
</dbReference>
<gene>
    <name evidence="4" type="ordered locus">S70_02750</name>
</gene>
<dbReference type="PANTHER" id="PTHR48105">
    <property type="entry name" value="THIOREDOXIN REDUCTASE 1-RELATED-RELATED"/>
    <property type="match status" value="1"/>
</dbReference>
<reference evidence="5" key="2">
    <citation type="submission" date="2012-04" db="EMBL/GenBank/DDBJ databases">
        <title>Complete genome sequence of Providencia stuartii clinical isolate MRSN 2154.</title>
        <authorList>
            <person name="Clifford R.J."/>
            <person name="Hang J."/>
            <person name="Riley M.C."/>
            <person name="Onmus-Leone F."/>
            <person name="Kuschner R.A."/>
            <person name="Lesho E.P."/>
            <person name="Waterman P.E."/>
        </authorList>
    </citation>
    <scope>NUCLEOTIDE SEQUENCE [LARGE SCALE GENOMIC DNA]</scope>
    <source>
        <strain evidence="5">MRSN 2154</strain>
    </source>
</reference>
<dbReference type="KEGG" id="psi:S70_02750"/>
<dbReference type="Proteomes" id="UP000005012">
    <property type="component" value="Chromosome"/>
</dbReference>
<sequence length="486" mass="54250">MTQLKGLNALEEQITQDLQNINLPLNRWSLSPNQSDDHQLDVAIIGAGMSGVTAAFALKLQGIDAIVFDQAPEGQEGPWQTPALMETLRSPKQVVGPALASPSLTFQAWFKAQFGDDEWEALDKIPRLQWGEYLQWFKTMTSPVVFNQYQLTDIQVNPQGCLLTFATPNGKQQYQAQHVILATGMESFSEPNIPSFMAEIPSAYWEHSYAGSDYSRFKGLDIAVVGYSAGAMDSSATALEQGARSVELLIRAKDMPRVNRGKVAGNPGFTQAYHQLTDAQKWHYSDYVAKAKTPAPHGSTLRVSRHENAYFNFNTQVKKIDINGKKLHIATTTGEYVVDYLILATGYRINWQRHSAFNHIAPFIRKWGDVYTPSKAEQNSEFASYPYLGHHFEFLPKTDCELPKLSNIYCFNLAASLSMGPLIGLIPNTNTGAQKLAEHIAAQLYLAHHEQHLEQVKNSTEAELLGDEWQPALPYSQRTPQTSNVE</sequence>